<dbReference type="AlphaFoldDB" id="A0A6C0ADX3"/>
<dbReference type="Pfam" id="PF07453">
    <property type="entry name" value="NUMOD1"/>
    <property type="match status" value="2"/>
</dbReference>
<dbReference type="InterPro" id="IPR010896">
    <property type="entry name" value="NUMOD1"/>
</dbReference>
<feature type="domain" description="HNH nuclease" evidence="1">
    <location>
        <begin position="2"/>
        <end position="46"/>
    </location>
</feature>
<protein>
    <recommendedName>
        <fullName evidence="1">HNH nuclease domain-containing protein</fullName>
    </recommendedName>
</protein>
<evidence type="ECO:0000313" key="2">
    <source>
        <dbReference type="EMBL" id="QHS77711.1"/>
    </source>
</evidence>
<dbReference type="InterPro" id="IPR036388">
    <property type="entry name" value="WH-like_DNA-bd_sf"/>
</dbReference>
<dbReference type="Gene3D" id="1.10.10.10">
    <property type="entry name" value="Winged helix-like DNA-binding domain superfamily/Winged helix DNA-binding domain"/>
    <property type="match status" value="2"/>
</dbReference>
<sequence length="360" mass="41303">MYKVHRLVAISFLKNPENKPTVDHIDRQRINNKVENLKWATSSEQNNNRSYINHKGACRSIWRLDKETGEKLENYKSLIDAGKWSVENKKLIVSINTAAKNISKAVYNKQELFGFKWLYDEKIIEGEIWKKIPRLFINGAKGFFASNFGRIKNSSSEIFNSSIKDKKDDYVSVGIKGKKYKVHRLIAQTFLDNPENKKFVNHKNGIKNDNRLENLEFVTPSENSRHAVNIGLILCKKIIQYSVTGVKLNEFDSIIQASKETNVNASNICLCCTGKSNTAGGYIWKHYDNLEDIKISTKKMPSTLKPVIQYSMEGNKIQEFDTLKIASEKTNILYTSISSCCRGYRNQKTAGGFKWTFRDN</sequence>
<dbReference type="InterPro" id="IPR003647">
    <property type="entry name" value="Intron_nuc_1_rpt"/>
</dbReference>
<dbReference type="Pfam" id="PF13392">
    <property type="entry name" value="HNH_3"/>
    <property type="match status" value="1"/>
</dbReference>
<dbReference type="Gene3D" id="3.90.75.20">
    <property type="match status" value="2"/>
</dbReference>
<dbReference type="SMART" id="SM00507">
    <property type="entry name" value="HNHc"/>
    <property type="match status" value="2"/>
</dbReference>
<name>A0A6C0ADX3_9ZZZZ</name>
<dbReference type="InterPro" id="IPR003615">
    <property type="entry name" value="HNH_nuc"/>
</dbReference>
<dbReference type="SMART" id="SM00497">
    <property type="entry name" value="IENR1"/>
    <property type="match status" value="2"/>
</dbReference>
<dbReference type="EMBL" id="MN740593">
    <property type="protein sequence ID" value="QHS77711.1"/>
    <property type="molecule type" value="Genomic_DNA"/>
</dbReference>
<accession>A0A6C0ADX3</accession>
<organism evidence="2">
    <name type="scientific">viral metagenome</name>
    <dbReference type="NCBI Taxonomy" id="1070528"/>
    <lineage>
        <taxon>unclassified sequences</taxon>
        <taxon>metagenomes</taxon>
        <taxon>organismal metagenomes</taxon>
    </lineage>
</organism>
<dbReference type="SUPFAM" id="SSF54060">
    <property type="entry name" value="His-Me finger endonucleases"/>
    <property type="match status" value="2"/>
</dbReference>
<feature type="domain" description="HNH nuclease" evidence="1">
    <location>
        <begin position="176"/>
        <end position="224"/>
    </location>
</feature>
<dbReference type="InterPro" id="IPR044925">
    <property type="entry name" value="His-Me_finger_sf"/>
</dbReference>
<reference evidence="2" key="1">
    <citation type="journal article" date="2020" name="Nature">
        <title>Giant virus diversity and host interactions through global metagenomics.</title>
        <authorList>
            <person name="Schulz F."/>
            <person name="Roux S."/>
            <person name="Paez-Espino D."/>
            <person name="Jungbluth S."/>
            <person name="Walsh D.A."/>
            <person name="Denef V.J."/>
            <person name="McMahon K.D."/>
            <person name="Konstantinidis K.T."/>
            <person name="Eloe-Fadrosh E.A."/>
            <person name="Kyrpides N.C."/>
            <person name="Woyke T."/>
        </authorList>
    </citation>
    <scope>NUCLEOTIDE SEQUENCE</scope>
    <source>
        <strain evidence="2">GVMAG-S-1021933-23</strain>
    </source>
</reference>
<dbReference type="SUPFAM" id="SSF64496">
    <property type="entry name" value="DNA-binding domain of intron-encoded endonucleases"/>
    <property type="match status" value="1"/>
</dbReference>
<evidence type="ECO:0000259" key="1">
    <source>
        <dbReference type="SMART" id="SM00507"/>
    </source>
</evidence>
<proteinExistence type="predicted"/>